<name>A0A4C1WYR1_EUMVA</name>
<evidence type="ECO:0000313" key="3">
    <source>
        <dbReference type="Proteomes" id="UP000299102"/>
    </source>
</evidence>
<dbReference type="Proteomes" id="UP000299102">
    <property type="component" value="Unassembled WGS sequence"/>
</dbReference>
<organism evidence="2 3">
    <name type="scientific">Eumeta variegata</name>
    <name type="common">Bagworm moth</name>
    <name type="synonym">Eumeta japonica</name>
    <dbReference type="NCBI Taxonomy" id="151549"/>
    <lineage>
        <taxon>Eukaryota</taxon>
        <taxon>Metazoa</taxon>
        <taxon>Ecdysozoa</taxon>
        <taxon>Arthropoda</taxon>
        <taxon>Hexapoda</taxon>
        <taxon>Insecta</taxon>
        <taxon>Pterygota</taxon>
        <taxon>Neoptera</taxon>
        <taxon>Endopterygota</taxon>
        <taxon>Lepidoptera</taxon>
        <taxon>Glossata</taxon>
        <taxon>Ditrysia</taxon>
        <taxon>Tineoidea</taxon>
        <taxon>Psychidae</taxon>
        <taxon>Oiketicinae</taxon>
        <taxon>Eumeta</taxon>
    </lineage>
</organism>
<protein>
    <submittedName>
        <fullName evidence="2">Uncharacterized protein</fullName>
    </submittedName>
</protein>
<evidence type="ECO:0000256" key="1">
    <source>
        <dbReference type="SAM" id="MobiDB-lite"/>
    </source>
</evidence>
<evidence type="ECO:0000313" key="2">
    <source>
        <dbReference type="EMBL" id="GBP55229.1"/>
    </source>
</evidence>
<gene>
    <name evidence="2" type="ORF">EVAR_36812_1</name>
</gene>
<dbReference type="EMBL" id="BGZK01000663">
    <property type="protein sequence ID" value="GBP55229.1"/>
    <property type="molecule type" value="Genomic_DNA"/>
</dbReference>
<reference evidence="2 3" key="1">
    <citation type="journal article" date="2019" name="Commun. Biol.">
        <title>The bagworm genome reveals a unique fibroin gene that provides high tensile strength.</title>
        <authorList>
            <person name="Kono N."/>
            <person name="Nakamura H."/>
            <person name="Ohtoshi R."/>
            <person name="Tomita M."/>
            <person name="Numata K."/>
            <person name="Arakawa K."/>
        </authorList>
    </citation>
    <scope>NUCLEOTIDE SEQUENCE [LARGE SCALE GENOMIC DNA]</scope>
</reference>
<proteinExistence type="predicted"/>
<dbReference type="AlphaFoldDB" id="A0A4C1WYR1"/>
<accession>A0A4C1WYR1</accession>
<feature type="compositionally biased region" description="Low complexity" evidence="1">
    <location>
        <begin position="125"/>
        <end position="135"/>
    </location>
</feature>
<keyword evidence="3" id="KW-1185">Reference proteome</keyword>
<comment type="caution">
    <text evidence="2">The sequence shown here is derived from an EMBL/GenBank/DDBJ whole genome shotgun (WGS) entry which is preliminary data.</text>
</comment>
<feature type="region of interest" description="Disordered" evidence="1">
    <location>
        <begin position="117"/>
        <end position="138"/>
    </location>
</feature>
<sequence length="157" mass="17654">MVYTPHGYPQFQRSYRCIADLLGGNTMSNESSIEDPLAILFYEYGYMDRNVLKRHFETSSDSARSIRAYKSEEKVRSRPRNTATAPSRLIIARAVERFINGDSLSTTMHKIQNLHIQSRGGGGARRAPAAPAGAGQRCQRNARRFIFGDATNRPSRD</sequence>